<reference evidence="2 3" key="1">
    <citation type="submission" date="2018-07" db="EMBL/GenBank/DDBJ databases">
        <title>Genomic Encyclopedia of Type Strains, Phase III (KMG-III): the genomes of soil and plant-associated and newly described type strains.</title>
        <authorList>
            <person name="Whitman W."/>
        </authorList>
    </citation>
    <scope>NUCLEOTIDE SEQUENCE [LARGE SCALE GENOMIC DNA]</scope>
    <source>
        <strain evidence="2 3">CECT 8575</strain>
    </source>
</reference>
<dbReference type="InterPro" id="IPR007278">
    <property type="entry name" value="DUF397"/>
</dbReference>
<dbReference type="AlphaFoldDB" id="A0A368W148"/>
<dbReference type="RefSeq" id="WP_114451176.1">
    <property type="nucleotide sequence ID" value="NZ_QPJC01000001.1"/>
</dbReference>
<evidence type="ECO:0000313" key="2">
    <source>
        <dbReference type="EMBL" id="RCW46944.1"/>
    </source>
</evidence>
<protein>
    <submittedName>
        <fullName evidence="2">Uncharacterized protein DUF397</fullName>
    </submittedName>
</protein>
<comment type="caution">
    <text evidence="2">The sequence shown here is derived from an EMBL/GenBank/DDBJ whole genome shotgun (WGS) entry which is preliminary data.</text>
</comment>
<dbReference type="OrthoDB" id="3430276at2"/>
<name>A0A368W148_9ACTN</name>
<evidence type="ECO:0000313" key="3">
    <source>
        <dbReference type="Proteomes" id="UP000253495"/>
    </source>
</evidence>
<dbReference type="Proteomes" id="UP000253495">
    <property type="component" value="Unassembled WGS sequence"/>
</dbReference>
<accession>A0A368W148</accession>
<keyword evidence="3" id="KW-1185">Reference proteome</keyword>
<evidence type="ECO:0000259" key="1">
    <source>
        <dbReference type="Pfam" id="PF04149"/>
    </source>
</evidence>
<feature type="domain" description="DUF397" evidence="1">
    <location>
        <begin position="6"/>
        <end position="57"/>
    </location>
</feature>
<organism evidence="2 3">
    <name type="scientific">Halopolyspora algeriensis</name>
    <dbReference type="NCBI Taxonomy" id="1500506"/>
    <lineage>
        <taxon>Bacteria</taxon>
        <taxon>Bacillati</taxon>
        <taxon>Actinomycetota</taxon>
        <taxon>Actinomycetes</taxon>
        <taxon>Actinomycetes incertae sedis</taxon>
        <taxon>Halopolyspora</taxon>
    </lineage>
</organism>
<proteinExistence type="predicted"/>
<dbReference type="EMBL" id="QPJC01000001">
    <property type="protein sequence ID" value="RCW46944.1"/>
    <property type="molecule type" value="Genomic_DNA"/>
</dbReference>
<dbReference type="Pfam" id="PF04149">
    <property type="entry name" value="DUF397"/>
    <property type="match status" value="1"/>
</dbReference>
<gene>
    <name evidence="2" type="ORF">DFQ14_101284</name>
</gene>
<sequence>MTVPTGWRKSSVSNPNDSCVEVGRVGDGAAVRDTKDRSLGYFTANRKQWQAFVAAVKSDRFSA</sequence>